<keyword evidence="2" id="KW-1185">Reference proteome</keyword>
<name>A0A183NNK1_9TREM</name>
<dbReference type="Proteomes" id="UP000269396">
    <property type="component" value="Unassembled WGS sequence"/>
</dbReference>
<reference evidence="1 2" key="1">
    <citation type="submission" date="2018-11" db="EMBL/GenBank/DDBJ databases">
        <authorList>
            <consortium name="Pathogen Informatics"/>
        </authorList>
    </citation>
    <scope>NUCLEOTIDE SEQUENCE [LARGE SCALE GENOMIC DNA]</scope>
    <source>
        <strain>Denwood</strain>
        <strain evidence="2">Zambia</strain>
    </source>
</reference>
<protein>
    <submittedName>
        <fullName evidence="1">Uncharacterized protein</fullName>
    </submittedName>
</protein>
<proteinExistence type="predicted"/>
<sequence length="130" mass="14982">MISIKKPTFNFPFSYNPKSTISQDSLHVAKMKAAEILCLSLNDLEKLTFLDNDNHRNDQQDLTIGINDHHPDDPDHIDLTKSEPINSFNNKTKQFNQCGILSKFTMNSYMNNLTKWPIQCERLLKDVSVI</sequence>
<evidence type="ECO:0000313" key="1">
    <source>
        <dbReference type="EMBL" id="VDO98104.1"/>
    </source>
</evidence>
<accession>A0A183NNK1</accession>
<gene>
    <name evidence="1" type="ORF">SMTD_LOCUS3687</name>
</gene>
<dbReference type="AlphaFoldDB" id="A0A183NNK1"/>
<organism evidence="1 2">
    <name type="scientific">Schistosoma mattheei</name>
    <dbReference type="NCBI Taxonomy" id="31246"/>
    <lineage>
        <taxon>Eukaryota</taxon>
        <taxon>Metazoa</taxon>
        <taxon>Spiralia</taxon>
        <taxon>Lophotrochozoa</taxon>
        <taxon>Platyhelminthes</taxon>
        <taxon>Trematoda</taxon>
        <taxon>Digenea</taxon>
        <taxon>Strigeidida</taxon>
        <taxon>Schistosomatoidea</taxon>
        <taxon>Schistosomatidae</taxon>
        <taxon>Schistosoma</taxon>
    </lineage>
</organism>
<dbReference type="EMBL" id="UZAL01007372">
    <property type="protein sequence ID" value="VDO98104.1"/>
    <property type="molecule type" value="Genomic_DNA"/>
</dbReference>
<evidence type="ECO:0000313" key="2">
    <source>
        <dbReference type="Proteomes" id="UP000269396"/>
    </source>
</evidence>